<evidence type="ECO:0000313" key="2">
    <source>
        <dbReference type="EMBL" id="MCU6762208.1"/>
    </source>
</evidence>
<sequence length="258" mass="28604">MGRRYRKRKKRRMGLVIAAIAAAVLFTTALKYQEGGSFGSGRNVAQARQELRKHSDYPKSLETLLENNPETADFVKNYGNEAGKHHKIDLTKEVKQGEIPLFLQWDQRWGYEYYGNDMIAVDGCGPTCLSMVVAGLTQDASFSPLKAAQFAEQKGFYVEGSGSSWSLMSEGAQKLGLTANEISLDESVIRRELHAGHPIICVLGPGDFTSSGHFIVLTGINNDGTVNVNDPNSKIRSGKTWDLQRIMGQVRNLWSYQV</sequence>
<dbReference type="Pfam" id="PF13529">
    <property type="entry name" value="Peptidase_C39_2"/>
    <property type="match status" value="1"/>
</dbReference>
<keyword evidence="3" id="KW-1185">Reference proteome</keyword>
<organism evidence="2 3">
    <name type="scientific">Brotonthovivens ammoniilytica</name>
    <dbReference type="NCBI Taxonomy" id="2981725"/>
    <lineage>
        <taxon>Bacteria</taxon>
        <taxon>Bacillati</taxon>
        <taxon>Bacillota</taxon>
        <taxon>Clostridia</taxon>
        <taxon>Lachnospirales</taxon>
        <taxon>Lachnospiraceae</taxon>
        <taxon>Brotonthovivens</taxon>
    </lineage>
</organism>
<reference evidence="2 3" key="1">
    <citation type="journal article" date="2021" name="ISME Commun">
        <title>Automated analysis of genomic sequences facilitates high-throughput and comprehensive description of bacteria.</title>
        <authorList>
            <person name="Hitch T.C.A."/>
        </authorList>
    </citation>
    <scope>NUCLEOTIDE SEQUENCE [LARGE SCALE GENOMIC DNA]</scope>
    <source>
        <strain evidence="2 3">Sanger_109</strain>
    </source>
</reference>
<evidence type="ECO:0000259" key="1">
    <source>
        <dbReference type="Pfam" id="PF13529"/>
    </source>
</evidence>
<feature type="domain" description="Peptidase C39-like" evidence="1">
    <location>
        <begin position="98"/>
        <end position="232"/>
    </location>
</feature>
<dbReference type="InterPro" id="IPR039564">
    <property type="entry name" value="Peptidase_C39-like"/>
</dbReference>
<gene>
    <name evidence="2" type="ORF">OCV88_07600</name>
</gene>
<proteinExistence type="predicted"/>
<protein>
    <submittedName>
        <fullName evidence="2">C39 family peptidase</fullName>
    </submittedName>
</protein>
<dbReference type="Gene3D" id="3.90.70.10">
    <property type="entry name" value="Cysteine proteinases"/>
    <property type="match status" value="1"/>
</dbReference>
<comment type="caution">
    <text evidence="2">The sequence shown here is derived from an EMBL/GenBank/DDBJ whole genome shotgun (WGS) entry which is preliminary data.</text>
</comment>
<evidence type="ECO:0000313" key="3">
    <source>
        <dbReference type="Proteomes" id="UP001652442"/>
    </source>
</evidence>
<dbReference type="EMBL" id="JAOQJQ010000002">
    <property type="protein sequence ID" value="MCU6762208.1"/>
    <property type="molecule type" value="Genomic_DNA"/>
</dbReference>
<dbReference type="RefSeq" id="WP_158424899.1">
    <property type="nucleotide sequence ID" value="NZ_JAOQJQ010000002.1"/>
</dbReference>
<accession>A0ABT2TJ20</accession>
<dbReference type="Proteomes" id="UP001652442">
    <property type="component" value="Unassembled WGS sequence"/>
</dbReference>
<name>A0ABT2TJ20_9FIRM</name>